<comment type="caution">
    <text evidence="3">The sequence shown here is derived from an EMBL/GenBank/DDBJ whole genome shotgun (WGS) entry which is preliminary data.</text>
</comment>
<dbReference type="InterPro" id="IPR037522">
    <property type="entry name" value="HD_GYP_dom"/>
</dbReference>
<dbReference type="Gene3D" id="1.10.3210.10">
    <property type="entry name" value="Hypothetical protein af1432"/>
    <property type="match status" value="1"/>
</dbReference>
<gene>
    <name evidence="3" type="ORF">JAZ04_20680</name>
</gene>
<dbReference type="SMART" id="SM00471">
    <property type="entry name" value="HDc"/>
    <property type="match status" value="1"/>
</dbReference>
<dbReference type="InterPro" id="IPR006674">
    <property type="entry name" value="HD_domain"/>
</dbReference>
<dbReference type="InterPro" id="IPR006675">
    <property type="entry name" value="HDIG_dom"/>
</dbReference>
<name>A0A9E4N2U2_9GAMM</name>
<dbReference type="PANTHER" id="PTHR43155">
    <property type="entry name" value="CYCLIC DI-GMP PHOSPHODIESTERASE PA4108-RELATED"/>
    <property type="match status" value="1"/>
</dbReference>
<proteinExistence type="predicted"/>
<dbReference type="Proteomes" id="UP000886687">
    <property type="component" value="Unassembled WGS sequence"/>
</dbReference>
<organism evidence="3 4">
    <name type="scientific">Candidatus Thiodiazotropha lotti</name>
    <dbReference type="NCBI Taxonomy" id="2792787"/>
    <lineage>
        <taxon>Bacteria</taxon>
        <taxon>Pseudomonadati</taxon>
        <taxon>Pseudomonadota</taxon>
        <taxon>Gammaproteobacteria</taxon>
        <taxon>Chromatiales</taxon>
        <taxon>Sedimenticolaceae</taxon>
        <taxon>Candidatus Thiodiazotropha</taxon>
    </lineage>
</organism>
<feature type="domain" description="HD" evidence="1">
    <location>
        <begin position="39"/>
        <end position="163"/>
    </location>
</feature>
<dbReference type="NCBIfam" id="TIGR00277">
    <property type="entry name" value="HDIG"/>
    <property type="match status" value="1"/>
</dbReference>
<feature type="domain" description="HD-GYP" evidence="2">
    <location>
        <begin position="17"/>
        <end position="213"/>
    </location>
</feature>
<protein>
    <submittedName>
        <fullName evidence="3">HD-GYP domain-containing protein</fullName>
    </submittedName>
</protein>
<dbReference type="EMBL" id="JAEPDI010000024">
    <property type="protein sequence ID" value="MCG7941255.1"/>
    <property type="molecule type" value="Genomic_DNA"/>
</dbReference>
<dbReference type="SUPFAM" id="SSF109604">
    <property type="entry name" value="HD-domain/PDEase-like"/>
    <property type="match status" value="1"/>
</dbReference>
<dbReference type="PROSITE" id="PS51832">
    <property type="entry name" value="HD_GYP"/>
    <property type="match status" value="1"/>
</dbReference>
<reference evidence="3" key="1">
    <citation type="journal article" date="2021" name="Proc. Natl. Acad. Sci. U.S.A.">
        <title>Global biogeography of chemosynthetic symbionts reveals both localized and globally distributed symbiont groups. .</title>
        <authorList>
            <person name="Osvatic J.T."/>
            <person name="Wilkins L.G.E."/>
            <person name="Leibrecht L."/>
            <person name="Leray M."/>
            <person name="Zauner S."/>
            <person name="Polzin J."/>
            <person name="Camacho Y."/>
            <person name="Gros O."/>
            <person name="van Gils J.A."/>
            <person name="Eisen J.A."/>
            <person name="Petersen J.M."/>
            <person name="Yuen B."/>
        </authorList>
    </citation>
    <scope>NUCLEOTIDE SEQUENCE</scope>
    <source>
        <strain evidence="3">MAGL173</strain>
    </source>
</reference>
<dbReference type="CDD" id="cd00077">
    <property type="entry name" value="HDc"/>
    <property type="match status" value="1"/>
</dbReference>
<accession>A0A9E4N2U2</accession>
<dbReference type="PROSITE" id="PS51831">
    <property type="entry name" value="HD"/>
    <property type="match status" value="1"/>
</dbReference>
<dbReference type="AlphaFoldDB" id="A0A9E4N2U2"/>
<evidence type="ECO:0000313" key="4">
    <source>
        <dbReference type="Proteomes" id="UP000886687"/>
    </source>
</evidence>
<dbReference type="PANTHER" id="PTHR43155:SF2">
    <property type="entry name" value="CYCLIC DI-GMP PHOSPHODIESTERASE PA4108"/>
    <property type="match status" value="1"/>
</dbReference>
<sequence length="213" mass="23889">MTKDSNPEFKRRISLLESHVGFKLETILKHALKARDSYTLEHSERVVFLAEQIGHQMGLNEHQMDILSLAAGFHDIGKIGIADQILLKPGKLSGDEYNNIKQHPIIGANMLRSLGNPVLEEVALCVLHHHEQWDGKGYPDGLQGEEIPTISRIIAVVDAYDAMTTTRSYRSEIEIQQALEIIRQESGKQFCPEAVQAILELRSKSHLNSQTCS</sequence>
<dbReference type="GO" id="GO:0008081">
    <property type="term" value="F:phosphoric diester hydrolase activity"/>
    <property type="evidence" value="ECO:0007669"/>
    <property type="project" value="UniProtKB-ARBA"/>
</dbReference>
<evidence type="ECO:0000259" key="2">
    <source>
        <dbReference type="PROSITE" id="PS51832"/>
    </source>
</evidence>
<evidence type="ECO:0000313" key="3">
    <source>
        <dbReference type="EMBL" id="MCG7941255.1"/>
    </source>
</evidence>
<evidence type="ECO:0000259" key="1">
    <source>
        <dbReference type="PROSITE" id="PS51831"/>
    </source>
</evidence>
<dbReference type="Pfam" id="PF13487">
    <property type="entry name" value="HD_5"/>
    <property type="match status" value="1"/>
</dbReference>
<dbReference type="InterPro" id="IPR003607">
    <property type="entry name" value="HD/PDEase_dom"/>
</dbReference>